<evidence type="ECO:0008006" key="3">
    <source>
        <dbReference type="Google" id="ProtNLM"/>
    </source>
</evidence>
<name>A0AAV7K6W7_9METZ</name>
<dbReference type="Gene3D" id="3.10.20.90">
    <property type="entry name" value="Phosphatidylinositol 3-kinase Catalytic Subunit, Chain A, domain 1"/>
    <property type="match status" value="1"/>
</dbReference>
<evidence type="ECO:0000313" key="1">
    <source>
        <dbReference type="EMBL" id="KAI6656395.1"/>
    </source>
</evidence>
<protein>
    <recommendedName>
        <fullName evidence="3">UBA domain-containing protein</fullName>
    </recommendedName>
</protein>
<sequence length="262" mass="29478">MSVILKVYYVESDELEPTEIRRFLWQLSGLKELLEKISNIFSVQLEPELITLYNTGVSGEKLYLKSDLDLETVFEQAPRQSTLKLWVTRNEPLECEPKVISSSIREDYVTQSSEEIESDFLGSRNEFDSLQTSSSIPKPEPTNEFGTIDLIKSQKKISEGLLRADSESSKLDARFNTSYGKSSFSSTFAQIAKDFGACFSPCGSGQTTPSFTDLPPQFVESLCTLREMGFDVENPNVLKILRRNNGELEQTLTEVMDSGIDC</sequence>
<dbReference type="AlphaFoldDB" id="A0AAV7K6W7"/>
<proteinExistence type="predicted"/>
<accession>A0AAV7K6W7</accession>
<dbReference type="EMBL" id="JAKMXF010000144">
    <property type="protein sequence ID" value="KAI6656395.1"/>
    <property type="molecule type" value="Genomic_DNA"/>
</dbReference>
<comment type="caution">
    <text evidence="1">The sequence shown here is derived from an EMBL/GenBank/DDBJ whole genome shotgun (WGS) entry which is preliminary data.</text>
</comment>
<gene>
    <name evidence="1" type="ORF">LOD99_1194</name>
</gene>
<dbReference type="Proteomes" id="UP001165289">
    <property type="component" value="Unassembled WGS sequence"/>
</dbReference>
<keyword evidence="2" id="KW-1185">Reference proteome</keyword>
<evidence type="ECO:0000313" key="2">
    <source>
        <dbReference type="Proteomes" id="UP001165289"/>
    </source>
</evidence>
<reference evidence="1 2" key="1">
    <citation type="journal article" date="2023" name="BMC Biol.">
        <title>The compact genome of the sponge Oopsacas minuta (Hexactinellida) is lacking key metazoan core genes.</title>
        <authorList>
            <person name="Santini S."/>
            <person name="Schenkelaars Q."/>
            <person name="Jourda C."/>
            <person name="Duchesne M."/>
            <person name="Belahbib H."/>
            <person name="Rocher C."/>
            <person name="Selva M."/>
            <person name="Riesgo A."/>
            <person name="Vervoort M."/>
            <person name="Leys S.P."/>
            <person name="Kodjabachian L."/>
            <person name="Le Bivic A."/>
            <person name="Borchiellini C."/>
            <person name="Claverie J.M."/>
            <person name="Renard E."/>
        </authorList>
    </citation>
    <scope>NUCLEOTIDE SEQUENCE [LARGE SCALE GENOMIC DNA]</scope>
    <source>
        <strain evidence="1">SPO-2</strain>
    </source>
</reference>
<organism evidence="1 2">
    <name type="scientific">Oopsacas minuta</name>
    <dbReference type="NCBI Taxonomy" id="111878"/>
    <lineage>
        <taxon>Eukaryota</taxon>
        <taxon>Metazoa</taxon>
        <taxon>Porifera</taxon>
        <taxon>Hexactinellida</taxon>
        <taxon>Hexasterophora</taxon>
        <taxon>Lyssacinosida</taxon>
        <taxon>Leucopsacidae</taxon>
        <taxon>Oopsacas</taxon>
    </lineage>
</organism>